<dbReference type="Gramene" id="TraesNOR7B03G04253650.1">
    <property type="protein sequence ID" value="TraesNOR7B03G04253650.1"/>
    <property type="gene ID" value="TraesNOR7B03G04253650"/>
</dbReference>
<keyword evidence="2" id="KW-1185">Reference proteome</keyword>
<evidence type="ECO:0000313" key="1">
    <source>
        <dbReference type="EnsemblPlants" id="TraesCS7B02G343000.1"/>
    </source>
</evidence>
<name>A0A3B6SI33_WHEAT</name>
<dbReference type="AlphaFoldDB" id="A0A3B6SI33"/>
<organism evidence="1">
    <name type="scientific">Triticum aestivum</name>
    <name type="common">Wheat</name>
    <dbReference type="NCBI Taxonomy" id="4565"/>
    <lineage>
        <taxon>Eukaryota</taxon>
        <taxon>Viridiplantae</taxon>
        <taxon>Streptophyta</taxon>
        <taxon>Embryophyta</taxon>
        <taxon>Tracheophyta</taxon>
        <taxon>Spermatophyta</taxon>
        <taxon>Magnoliopsida</taxon>
        <taxon>Liliopsida</taxon>
        <taxon>Poales</taxon>
        <taxon>Poaceae</taxon>
        <taxon>BOP clade</taxon>
        <taxon>Pooideae</taxon>
        <taxon>Triticodae</taxon>
        <taxon>Triticeae</taxon>
        <taxon>Triticinae</taxon>
        <taxon>Triticum</taxon>
    </lineage>
</organism>
<dbReference type="Gene3D" id="2.40.10.120">
    <property type="match status" value="1"/>
</dbReference>
<evidence type="ECO:0008006" key="3">
    <source>
        <dbReference type="Google" id="ProtNLM"/>
    </source>
</evidence>
<dbReference type="InterPro" id="IPR009003">
    <property type="entry name" value="Peptidase_S1_PA"/>
</dbReference>
<dbReference type="Gramene" id="TraesCS7B02G343000.1">
    <property type="protein sequence ID" value="TraesCS7B02G343000.1"/>
    <property type="gene ID" value="TraesCS7B02G343000"/>
</dbReference>
<dbReference type="Proteomes" id="UP000019116">
    <property type="component" value="Chromosome 7B"/>
</dbReference>
<dbReference type="SUPFAM" id="SSF50494">
    <property type="entry name" value="Trypsin-like serine proteases"/>
    <property type="match status" value="1"/>
</dbReference>
<sequence>MDDNGKSAHIIRELEDKHLQSVVSLTAWWKESRVEGRELSVATGSIIHSSKIMLVLGCAHIFQSFITCYGPGFDTALILNGNITIRLNFFDGHSAEGRVYCIDWWKDLCLVLVPVPNKLYESVKFIEDENMMGQSVYTRGERVFSIFCLPTHEKDGKLLFGTIAEGEISGLPITANDFTWRYHSDLEFFEFAMSAEGGASGGPIFTKKMLVMGILLGGYDGMKFAVRIDQIRRWILDCFNIKGTKNMNETVAKLSADLSARWTKKAESKVSSRRGLA</sequence>
<dbReference type="Gramene" id="TraesCS7B03G0919800.1">
    <property type="protein sequence ID" value="TraesCS7B03G0919800.1.CDS"/>
    <property type="gene ID" value="TraesCS7B03G0919800"/>
</dbReference>
<reference evidence="1" key="1">
    <citation type="submission" date="2018-08" db="EMBL/GenBank/DDBJ databases">
        <authorList>
            <person name="Rossello M."/>
        </authorList>
    </citation>
    <scope>NUCLEOTIDE SEQUENCE [LARGE SCALE GENOMIC DNA]</scope>
    <source>
        <strain evidence="1">cv. Chinese Spring</strain>
    </source>
</reference>
<gene>
    <name evidence="1" type="primary">LOC123160940</name>
</gene>
<dbReference type="Pfam" id="PF13365">
    <property type="entry name" value="Trypsin_2"/>
    <property type="match status" value="1"/>
</dbReference>
<evidence type="ECO:0000313" key="2">
    <source>
        <dbReference type="Proteomes" id="UP000019116"/>
    </source>
</evidence>
<dbReference type="GeneID" id="123160940"/>
<reference evidence="1" key="2">
    <citation type="submission" date="2018-10" db="UniProtKB">
        <authorList>
            <consortium name="EnsemblPlants"/>
        </authorList>
    </citation>
    <scope>IDENTIFICATION</scope>
</reference>
<dbReference type="RefSeq" id="XP_044434727.1">
    <property type="nucleotide sequence ID" value="XM_044578792.1"/>
</dbReference>
<accession>A0A3B6SI33</accession>
<dbReference type="EnsemblPlants" id="TraesCS7B02G343000.1">
    <property type="protein sequence ID" value="TraesCS7B02G343000.1"/>
    <property type="gene ID" value="TraesCS7B02G343000"/>
</dbReference>
<dbReference type="PANTHER" id="PTHR43019:SF23">
    <property type="entry name" value="PROTEASE DO-LIKE 5, CHLOROPLASTIC"/>
    <property type="match status" value="1"/>
</dbReference>
<protein>
    <recommendedName>
        <fullName evidence="3">Peptidase S1 domain-containing protein</fullName>
    </recommendedName>
</protein>
<proteinExistence type="predicted"/>
<dbReference type="PANTHER" id="PTHR43019">
    <property type="entry name" value="SERINE ENDOPROTEASE DEGS"/>
    <property type="match status" value="1"/>
</dbReference>